<sequence>MSTVPGPDAWRDAGLVPADPDVPARLTDDEGTPAPADPEEYTPDFPRADRDGSADEADVVEQGTEVPLEDEDEGDQT</sequence>
<evidence type="ECO:0000256" key="1">
    <source>
        <dbReference type="SAM" id="MobiDB-lite"/>
    </source>
</evidence>
<dbReference type="Proteomes" id="UP000722125">
    <property type="component" value="Unassembled WGS sequence"/>
</dbReference>
<organism evidence="2 3">
    <name type="scientific">Cellulomonas fulva</name>
    <dbReference type="NCBI Taxonomy" id="2835530"/>
    <lineage>
        <taxon>Bacteria</taxon>
        <taxon>Bacillati</taxon>
        <taxon>Actinomycetota</taxon>
        <taxon>Actinomycetes</taxon>
        <taxon>Micrococcales</taxon>
        <taxon>Cellulomonadaceae</taxon>
        <taxon>Cellulomonas</taxon>
    </lineage>
</organism>
<evidence type="ECO:0000313" key="2">
    <source>
        <dbReference type="EMBL" id="MBT0992764.1"/>
    </source>
</evidence>
<feature type="region of interest" description="Disordered" evidence="1">
    <location>
        <begin position="1"/>
        <end position="77"/>
    </location>
</feature>
<proteinExistence type="predicted"/>
<feature type="compositionally biased region" description="Acidic residues" evidence="1">
    <location>
        <begin position="67"/>
        <end position="77"/>
    </location>
</feature>
<evidence type="ECO:0000313" key="3">
    <source>
        <dbReference type="Proteomes" id="UP000722125"/>
    </source>
</evidence>
<reference evidence="2 3" key="1">
    <citation type="submission" date="2021-05" db="EMBL/GenBank/DDBJ databases">
        <title>Description of Cellulomonas sp. DKR-3 sp. nov.</title>
        <authorList>
            <person name="Dahal R.H."/>
            <person name="Chaudhary D.K."/>
        </authorList>
    </citation>
    <scope>NUCLEOTIDE SEQUENCE [LARGE SCALE GENOMIC DNA]</scope>
    <source>
        <strain evidence="2 3">DKR-3</strain>
    </source>
</reference>
<keyword evidence="3" id="KW-1185">Reference proteome</keyword>
<dbReference type="EMBL" id="JAHBOH010000001">
    <property type="protein sequence ID" value="MBT0992764.1"/>
    <property type="molecule type" value="Genomic_DNA"/>
</dbReference>
<accession>A0ABS5TUE9</accession>
<name>A0ABS5TUE9_9CELL</name>
<dbReference type="RefSeq" id="WP_214345771.1">
    <property type="nucleotide sequence ID" value="NZ_JAHBOH010000001.1"/>
</dbReference>
<comment type="caution">
    <text evidence="2">The sequence shown here is derived from an EMBL/GenBank/DDBJ whole genome shotgun (WGS) entry which is preliminary data.</text>
</comment>
<gene>
    <name evidence="2" type="ORF">KIN34_00470</name>
</gene>
<protein>
    <submittedName>
        <fullName evidence="2">Uncharacterized protein</fullName>
    </submittedName>
</protein>